<name>A0A4U7B8H3_9PEZI</name>
<reference evidence="3 4" key="1">
    <citation type="submission" date="2018-02" db="EMBL/GenBank/DDBJ databases">
        <title>Draft genome sequences of Elsinoe sp., causing black scab on jojoba.</title>
        <authorList>
            <person name="Stodart B."/>
            <person name="Jeffress S."/>
            <person name="Ash G."/>
            <person name="Arun Chinnappa K."/>
        </authorList>
    </citation>
    <scope>NUCLEOTIDE SEQUENCE [LARGE SCALE GENOMIC DNA]</scope>
    <source>
        <strain evidence="3 4">Hillstone_2</strain>
    </source>
</reference>
<accession>A0A4U7B8H3</accession>
<feature type="compositionally biased region" description="Polar residues" evidence="1">
    <location>
        <begin position="23"/>
        <end position="38"/>
    </location>
</feature>
<feature type="region of interest" description="Disordered" evidence="1">
    <location>
        <begin position="1"/>
        <end position="57"/>
    </location>
</feature>
<keyword evidence="2" id="KW-1133">Transmembrane helix</keyword>
<proteinExistence type="predicted"/>
<sequence length="340" mass="35097">MPDPPAANGEKPVPDASKPPPSTTIATEPSPGTSTSKTEPPGGSVSPSASSVTGTSTLPTTSAISAAGSNIPVVTTTIMQRSGIPVVIDRSGVPFALGRETSLAEPGPFTLYIPYAQTLPTQVNASHLVEVLAAVAPQDFDNVDDPIIGQPSTPEGGLGSSGNTSSPTLANVPMESQTGGGKEKKAGGSGIPAGALAGAVVGGFLLGLLVYGIVQALAQWRRLTSFLRPDPMTDYAFQQALSTKIETDSLVIVDAFSPWEKLGKSRSDLLASLRQILHSGADAGILLFAQPSTFSFDWTVPLNAQARAVTITPAFVKTYDEKGQPLRPVQVLVEPMIKSV</sequence>
<dbReference type="AlphaFoldDB" id="A0A4U7B8H3"/>
<evidence type="ECO:0000313" key="3">
    <source>
        <dbReference type="EMBL" id="TKX23877.1"/>
    </source>
</evidence>
<evidence type="ECO:0000256" key="2">
    <source>
        <dbReference type="SAM" id="Phobius"/>
    </source>
</evidence>
<evidence type="ECO:0000256" key="1">
    <source>
        <dbReference type="SAM" id="MobiDB-lite"/>
    </source>
</evidence>
<evidence type="ECO:0000313" key="4">
    <source>
        <dbReference type="Proteomes" id="UP000308133"/>
    </source>
</evidence>
<dbReference type="EMBL" id="PTQR01000050">
    <property type="protein sequence ID" value="TKX23877.1"/>
    <property type="molecule type" value="Genomic_DNA"/>
</dbReference>
<protein>
    <submittedName>
        <fullName evidence="3">Uncharacterized protein</fullName>
    </submittedName>
</protein>
<comment type="caution">
    <text evidence="3">The sequence shown here is derived from an EMBL/GenBank/DDBJ whole genome shotgun (WGS) entry which is preliminary data.</text>
</comment>
<organism evidence="3 4">
    <name type="scientific">Elsinoe australis</name>
    <dbReference type="NCBI Taxonomy" id="40998"/>
    <lineage>
        <taxon>Eukaryota</taxon>
        <taxon>Fungi</taxon>
        <taxon>Dikarya</taxon>
        <taxon>Ascomycota</taxon>
        <taxon>Pezizomycotina</taxon>
        <taxon>Dothideomycetes</taxon>
        <taxon>Dothideomycetidae</taxon>
        <taxon>Myriangiales</taxon>
        <taxon>Elsinoaceae</taxon>
        <taxon>Elsinoe</taxon>
    </lineage>
</organism>
<feature type="transmembrane region" description="Helical" evidence="2">
    <location>
        <begin position="195"/>
        <end position="218"/>
    </location>
</feature>
<keyword evidence="2" id="KW-0812">Transmembrane</keyword>
<keyword evidence="2" id="KW-0472">Membrane</keyword>
<feature type="compositionally biased region" description="Low complexity" evidence="1">
    <location>
        <begin position="40"/>
        <end position="57"/>
    </location>
</feature>
<dbReference type="Proteomes" id="UP000308133">
    <property type="component" value="Unassembled WGS sequence"/>
</dbReference>
<feature type="region of interest" description="Disordered" evidence="1">
    <location>
        <begin position="144"/>
        <end position="188"/>
    </location>
</feature>
<feature type="compositionally biased region" description="Polar residues" evidence="1">
    <location>
        <begin position="161"/>
        <end position="177"/>
    </location>
</feature>
<gene>
    <name evidence="3" type="ORF">C1H76_3815</name>
</gene>